<protein>
    <submittedName>
        <fullName evidence="4">AcrR family transcriptional regulator</fullName>
    </submittedName>
</protein>
<dbReference type="PROSITE" id="PS50977">
    <property type="entry name" value="HTH_TETR_2"/>
    <property type="match status" value="1"/>
</dbReference>
<dbReference type="PANTHER" id="PTHR30055:SF242">
    <property type="entry name" value="HTH-TYPE TRANSCRIPTIONAL REPRESSOR KSTR"/>
    <property type="match status" value="1"/>
</dbReference>
<dbReference type="Gene3D" id="1.10.357.10">
    <property type="entry name" value="Tetracycline Repressor, domain 2"/>
    <property type="match status" value="1"/>
</dbReference>
<dbReference type="Proteomes" id="UP001160334">
    <property type="component" value="Unassembled WGS sequence"/>
</dbReference>
<dbReference type="InterPro" id="IPR041642">
    <property type="entry name" value="KstR_C"/>
</dbReference>
<evidence type="ECO:0000259" key="3">
    <source>
        <dbReference type="PROSITE" id="PS50977"/>
    </source>
</evidence>
<dbReference type="InterPro" id="IPR009057">
    <property type="entry name" value="Homeodomain-like_sf"/>
</dbReference>
<accession>A0ABT6M7D5</accession>
<dbReference type="SUPFAM" id="SSF46689">
    <property type="entry name" value="Homeodomain-like"/>
    <property type="match status" value="1"/>
</dbReference>
<dbReference type="PRINTS" id="PR00455">
    <property type="entry name" value="HTHTETR"/>
</dbReference>
<evidence type="ECO:0000313" key="4">
    <source>
        <dbReference type="EMBL" id="MDH6280218.1"/>
    </source>
</evidence>
<dbReference type="PANTHER" id="PTHR30055">
    <property type="entry name" value="HTH-TYPE TRANSCRIPTIONAL REGULATOR RUTR"/>
    <property type="match status" value="1"/>
</dbReference>
<evidence type="ECO:0000256" key="2">
    <source>
        <dbReference type="PROSITE-ProRule" id="PRU00335"/>
    </source>
</evidence>
<keyword evidence="1 2" id="KW-0238">DNA-binding</keyword>
<gene>
    <name evidence="4" type="ORF">M2280_001430</name>
</gene>
<proteinExistence type="predicted"/>
<comment type="caution">
    <text evidence="4">The sequence shown here is derived from an EMBL/GenBank/DDBJ whole genome shotgun (WGS) entry which is preliminary data.</text>
</comment>
<evidence type="ECO:0000256" key="1">
    <source>
        <dbReference type="ARBA" id="ARBA00023125"/>
    </source>
</evidence>
<dbReference type="Pfam" id="PF00440">
    <property type="entry name" value="TetR_N"/>
    <property type="match status" value="1"/>
</dbReference>
<dbReference type="EMBL" id="JARXVC010000003">
    <property type="protein sequence ID" value="MDH6280218.1"/>
    <property type="molecule type" value="Genomic_DNA"/>
</dbReference>
<reference evidence="4 5" key="1">
    <citation type="submission" date="2023-04" db="EMBL/GenBank/DDBJ databases">
        <title>Forest soil microbial communities from Buena Vista Peninsula, Colon Province, Panama.</title>
        <authorList>
            <person name="Bouskill N."/>
        </authorList>
    </citation>
    <scope>NUCLEOTIDE SEQUENCE [LARGE SCALE GENOMIC DNA]</scope>
    <source>
        <strain evidence="4 5">CFH S0262</strain>
    </source>
</reference>
<evidence type="ECO:0000313" key="5">
    <source>
        <dbReference type="Proteomes" id="UP001160334"/>
    </source>
</evidence>
<keyword evidence="5" id="KW-1185">Reference proteome</keyword>
<feature type="DNA-binding region" description="H-T-H motif" evidence="2">
    <location>
        <begin position="61"/>
        <end position="80"/>
    </location>
</feature>
<sequence>MCGAPRDALLDEERAGGYTVPRVAEARDAAEPSSAEQRARFARMLDAAAQLGTEKELERVQMHEVAKLAGVAIGTLYRYFPSKTHLFVAVMVDQIDQMSEGFARRAQPAPTPQDEIFETLLRATRALLRRPLLANAMIQSTSTAKVTAIPDVARVDRQFRDVLFEAAGLEQVTENDSVLVRLLVSAWFGIIQSCLNGRISVPDAEEDLRTACRLLLADLSNAQLPPAIETS</sequence>
<organism evidence="4 5">
    <name type="scientific">Prescottella agglutinans</name>
    <dbReference type="NCBI Taxonomy" id="1644129"/>
    <lineage>
        <taxon>Bacteria</taxon>
        <taxon>Bacillati</taxon>
        <taxon>Actinomycetota</taxon>
        <taxon>Actinomycetes</taxon>
        <taxon>Mycobacteriales</taxon>
        <taxon>Nocardiaceae</taxon>
        <taxon>Prescottella</taxon>
    </lineage>
</organism>
<dbReference type="InterPro" id="IPR001647">
    <property type="entry name" value="HTH_TetR"/>
</dbReference>
<dbReference type="InterPro" id="IPR050109">
    <property type="entry name" value="HTH-type_TetR-like_transc_reg"/>
</dbReference>
<dbReference type="Pfam" id="PF17925">
    <property type="entry name" value="TetR_C_20"/>
    <property type="match status" value="1"/>
</dbReference>
<name>A0ABT6M7D5_9NOCA</name>
<feature type="domain" description="HTH tetR-type" evidence="3">
    <location>
        <begin position="38"/>
        <end position="98"/>
    </location>
</feature>